<evidence type="ECO:0000313" key="2">
    <source>
        <dbReference type="Proteomes" id="UP000606499"/>
    </source>
</evidence>
<evidence type="ECO:0000313" key="1">
    <source>
        <dbReference type="EMBL" id="MBC5726569.1"/>
    </source>
</evidence>
<proteinExistence type="predicted"/>
<protein>
    <recommendedName>
        <fullName evidence="3">PRTRC system protein B</fullName>
    </recommendedName>
</protein>
<gene>
    <name evidence="1" type="ORF">H8S45_14030</name>
</gene>
<dbReference type="EMBL" id="JACOPL010000019">
    <property type="protein sequence ID" value="MBC5726569.1"/>
    <property type="molecule type" value="Genomic_DNA"/>
</dbReference>
<sequence length="223" mass="24860">MMAGSIRKAVLLLDPLKSAVKTELIREDGTREVRHIPGDALLSGLEAHTQMAPVRSGLLPPGVVSLTAYPDGWDVTLQNVTDRCTVWYHKTVYPDFPLPRLLLRCRMKGGMLNGFQMAVCDAGSLSPETKLYRFPFPNVNGFSLCVGTNQFTGYDTLWKLRGLMHRVLSLPFGDDYYKPDCTRLGLSARELFEHLKDKDPAYYYSDVLIPNGKTLTDFIGGGV</sequence>
<dbReference type="Proteomes" id="UP000606499">
    <property type="component" value="Unassembled WGS sequence"/>
</dbReference>
<keyword evidence="2" id="KW-1185">Reference proteome</keyword>
<name>A0A923RX31_9FIRM</name>
<dbReference type="RefSeq" id="WP_152959432.1">
    <property type="nucleotide sequence ID" value="NZ_JACOPL010000019.1"/>
</dbReference>
<organism evidence="1 2">
    <name type="scientific">Agathobaculum faecis</name>
    <dbReference type="NCBI Taxonomy" id="2763013"/>
    <lineage>
        <taxon>Bacteria</taxon>
        <taxon>Bacillati</taxon>
        <taxon>Bacillota</taxon>
        <taxon>Clostridia</taxon>
        <taxon>Eubacteriales</taxon>
        <taxon>Butyricicoccaceae</taxon>
        <taxon>Agathobaculum</taxon>
    </lineage>
</organism>
<dbReference type="AlphaFoldDB" id="A0A923RX31"/>
<evidence type="ECO:0008006" key="3">
    <source>
        <dbReference type="Google" id="ProtNLM"/>
    </source>
</evidence>
<accession>A0A923RX31</accession>
<reference evidence="1" key="1">
    <citation type="submission" date="2020-08" db="EMBL/GenBank/DDBJ databases">
        <title>Genome public.</title>
        <authorList>
            <person name="Liu C."/>
            <person name="Sun Q."/>
        </authorList>
    </citation>
    <scope>NUCLEOTIDE SEQUENCE</scope>
    <source>
        <strain evidence="1">NSJ-28</strain>
    </source>
</reference>
<comment type="caution">
    <text evidence="1">The sequence shown here is derived from an EMBL/GenBank/DDBJ whole genome shotgun (WGS) entry which is preliminary data.</text>
</comment>